<keyword evidence="2" id="KW-1185">Reference proteome</keyword>
<dbReference type="Proteomes" id="UP000501168">
    <property type="component" value="Chromosome"/>
</dbReference>
<name>A0A6G9ICD4_9GAMM</name>
<gene>
    <name evidence="1" type="ORF">IPMB12_07150</name>
</gene>
<accession>A0A6G9ICD4</accession>
<evidence type="ECO:0000313" key="1">
    <source>
        <dbReference type="EMBL" id="QIQ21479.1"/>
    </source>
</evidence>
<dbReference type="KEGG" id="orb:IPMB12_07150"/>
<dbReference type="EMBL" id="CP050253">
    <property type="protein sequence ID" value="QIQ21479.1"/>
    <property type="molecule type" value="Genomic_DNA"/>
</dbReference>
<sequence length="145" mass="17101">MKPLPPDKNGIVYSQIEVNGVNSLVLVDGTILEEAFCWQDRYILLFVINNLGFEELLFIYLFDTKINKIVDEARIGNLYAYDFVSDLQVISEDTIFFKFITKYGWILKLFDQPVRTFPFSFKHFFSIKRPFSSIRYFSVVPNNER</sequence>
<dbReference type="RefSeq" id="WP_166916334.1">
    <property type="nucleotide sequence ID" value="NZ_CP050253.1"/>
</dbReference>
<reference evidence="1 2" key="1">
    <citation type="submission" date="2020-03" db="EMBL/GenBank/DDBJ databases">
        <title>Complete genome sequence of Orbus sp. IPMB12 (BCRC 80908).</title>
        <authorList>
            <person name="Lo W.-S."/>
            <person name="Chang T.-H."/>
            <person name="Kuo C.-H."/>
        </authorList>
    </citation>
    <scope>NUCLEOTIDE SEQUENCE [LARGE SCALE GENOMIC DNA]</scope>
    <source>
        <strain evidence="1 2">IPMB12</strain>
    </source>
</reference>
<protein>
    <submittedName>
        <fullName evidence="1">Uncharacterized protein</fullName>
    </submittedName>
</protein>
<evidence type="ECO:0000313" key="2">
    <source>
        <dbReference type="Proteomes" id="UP000501168"/>
    </source>
</evidence>
<organism evidence="1 2">
    <name type="scientific">Zophobihabitans entericus</name>
    <dbReference type="NCBI Taxonomy" id="1635327"/>
    <lineage>
        <taxon>Bacteria</taxon>
        <taxon>Pseudomonadati</taxon>
        <taxon>Pseudomonadota</taxon>
        <taxon>Gammaproteobacteria</taxon>
        <taxon>Orbales</taxon>
        <taxon>Orbaceae</taxon>
        <taxon>Zophobihabitans</taxon>
    </lineage>
</organism>
<dbReference type="AlphaFoldDB" id="A0A6G9ICD4"/>
<proteinExistence type="predicted"/>
<dbReference type="InParanoid" id="A0A6G9ICD4"/>